<keyword evidence="6 10" id="KW-1133">Transmembrane helix</keyword>
<feature type="transmembrane region" description="Helical" evidence="10">
    <location>
        <begin position="985"/>
        <end position="1001"/>
    </location>
</feature>
<evidence type="ECO:0000256" key="1">
    <source>
        <dbReference type="ARBA" id="ARBA00004651"/>
    </source>
</evidence>
<reference evidence="18" key="2">
    <citation type="submission" date="2015-08" db="UniProtKB">
        <authorList>
            <consortium name="WormBaseParasite"/>
        </authorList>
    </citation>
    <scope>IDENTIFICATION</scope>
</reference>
<feature type="transmembrane region" description="Helical" evidence="10">
    <location>
        <begin position="301"/>
        <end position="320"/>
    </location>
</feature>
<feature type="domain" description="Piezo TM1-24" evidence="15">
    <location>
        <begin position="26"/>
        <end position="740"/>
    </location>
</feature>
<feature type="transmembrane region" description="Helical" evidence="10">
    <location>
        <begin position="655"/>
        <end position="676"/>
    </location>
</feature>
<evidence type="ECO:0000259" key="14">
    <source>
        <dbReference type="Pfam" id="PF23188"/>
    </source>
</evidence>
<feature type="transmembrane region" description="Helical" evidence="10">
    <location>
        <begin position="416"/>
        <end position="438"/>
    </location>
</feature>
<dbReference type="GO" id="GO:0008381">
    <property type="term" value="F:mechanosensitive monoatomic ion channel activity"/>
    <property type="evidence" value="ECO:0007669"/>
    <property type="project" value="InterPro"/>
</dbReference>
<dbReference type="Pfam" id="PF24874">
    <property type="entry name" value="Piezo_THU9_anchor"/>
    <property type="match status" value="1"/>
</dbReference>
<keyword evidence="8 10" id="KW-0472">Membrane</keyword>
<dbReference type="PANTHER" id="PTHR13167">
    <property type="entry name" value="PIEZO-TYPE MECHANOSENSITIVE ION CHANNEL COMPONENT"/>
    <property type="match status" value="1"/>
</dbReference>
<keyword evidence="3" id="KW-0813">Transport</keyword>
<dbReference type="WBParaSite" id="SVE_0309500.2">
    <property type="protein sequence ID" value="SVE_0309500.2"/>
    <property type="gene ID" value="SVE_0309500"/>
</dbReference>
<feature type="transmembrane region" description="Helical" evidence="10">
    <location>
        <begin position="1827"/>
        <end position="1846"/>
    </location>
</feature>
<feature type="transmembrane region" description="Helical" evidence="10">
    <location>
        <begin position="1646"/>
        <end position="1667"/>
    </location>
</feature>
<evidence type="ECO:0000313" key="18">
    <source>
        <dbReference type="WBParaSite" id="SVE_0309500.2"/>
    </source>
</evidence>
<accession>A0A0K0F2R5</accession>
<reference evidence="17" key="1">
    <citation type="submission" date="2014-07" db="EMBL/GenBank/DDBJ databases">
        <authorList>
            <person name="Martin A.A"/>
            <person name="De Silva N."/>
        </authorList>
    </citation>
    <scope>NUCLEOTIDE SEQUENCE</scope>
</reference>
<feature type="transmembrane region" description="Helical" evidence="10">
    <location>
        <begin position="1700"/>
        <end position="1718"/>
    </location>
</feature>
<dbReference type="InterPro" id="IPR056769">
    <property type="entry name" value="Piezo_TM1-24"/>
</dbReference>
<feature type="transmembrane region" description="Helical" evidence="10">
    <location>
        <begin position="1141"/>
        <end position="1174"/>
    </location>
</feature>
<evidence type="ECO:0000256" key="6">
    <source>
        <dbReference type="ARBA" id="ARBA00022989"/>
    </source>
</evidence>
<keyword evidence="4" id="KW-1003">Cell membrane</keyword>
<evidence type="ECO:0000256" key="9">
    <source>
        <dbReference type="ARBA" id="ARBA00023303"/>
    </source>
</evidence>
<feature type="transmembrane region" description="Helical" evidence="10">
    <location>
        <begin position="1610"/>
        <end position="1634"/>
    </location>
</feature>
<dbReference type="Pfam" id="PF24871">
    <property type="entry name" value="Piezo_TM1-24"/>
    <property type="match status" value="1"/>
</dbReference>
<dbReference type="InterPro" id="IPR056770">
    <property type="entry name" value="Piezo_THU9_anchor"/>
</dbReference>
<dbReference type="InterPro" id="IPR031334">
    <property type="entry name" value="Piezo_cap_dom"/>
</dbReference>
<evidence type="ECO:0000259" key="15">
    <source>
        <dbReference type="Pfam" id="PF24871"/>
    </source>
</evidence>
<proteinExistence type="inferred from homology"/>
<dbReference type="GO" id="GO:0042391">
    <property type="term" value="P:regulation of membrane potential"/>
    <property type="evidence" value="ECO:0007669"/>
    <property type="project" value="TreeGrafter"/>
</dbReference>
<evidence type="ECO:0000259" key="13">
    <source>
        <dbReference type="Pfam" id="PF15917"/>
    </source>
</evidence>
<feature type="transmembrane region" description="Helical" evidence="10">
    <location>
        <begin position="713"/>
        <end position="734"/>
    </location>
</feature>
<dbReference type="GO" id="GO:0071260">
    <property type="term" value="P:cellular response to mechanical stimulus"/>
    <property type="evidence" value="ECO:0007669"/>
    <property type="project" value="TreeGrafter"/>
</dbReference>
<feature type="coiled-coil region" evidence="11">
    <location>
        <begin position="1296"/>
        <end position="1328"/>
    </location>
</feature>
<evidence type="ECO:0000256" key="10">
    <source>
        <dbReference type="RuleBase" id="RU362023"/>
    </source>
</evidence>
<feature type="transmembrane region" description="Helical" evidence="10">
    <location>
        <begin position="814"/>
        <end position="831"/>
    </location>
</feature>
<feature type="transmembrane region" description="Helical" evidence="10">
    <location>
        <begin position="1997"/>
        <end position="2021"/>
    </location>
</feature>
<dbReference type="InterPro" id="IPR027272">
    <property type="entry name" value="Piezo"/>
</dbReference>
<evidence type="ECO:0000256" key="3">
    <source>
        <dbReference type="ARBA" id="ARBA00022448"/>
    </source>
</evidence>
<feature type="transmembrane region" description="Helical" evidence="10">
    <location>
        <begin position="1885"/>
        <end position="1905"/>
    </location>
</feature>
<dbReference type="STRING" id="75913.A0A0K0F2R5"/>
<dbReference type="InterPro" id="IPR056768">
    <property type="entry name" value="THU_Piezo"/>
</dbReference>
<dbReference type="PANTHER" id="PTHR13167:SF25">
    <property type="entry name" value="PIEZO-TYPE MECHANOSENSITIVE ION CHANNEL COMPONENT"/>
    <property type="match status" value="1"/>
</dbReference>
<feature type="transmembrane region" description="Helical" evidence="10">
    <location>
        <begin position="1855"/>
        <end position="1873"/>
    </location>
</feature>
<keyword evidence="11" id="KW-0175">Coiled coil</keyword>
<feature type="transmembrane region" description="Helical" evidence="10">
    <location>
        <begin position="186"/>
        <end position="205"/>
    </location>
</feature>
<dbReference type="Pfam" id="PF23188">
    <property type="entry name" value="THU_Piezo1"/>
    <property type="match status" value="1"/>
</dbReference>
<feature type="transmembrane region" description="Helical" evidence="10">
    <location>
        <begin position="604"/>
        <end position="622"/>
    </location>
</feature>
<feature type="domain" description="Piezo transmembrane helical unit" evidence="14">
    <location>
        <begin position="1603"/>
        <end position="1725"/>
    </location>
</feature>
<feature type="transmembrane region" description="Helical" evidence="10">
    <location>
        <begin position="957"/>
        <end position="979"/>
    </location>
</feature>
<feature type="transmembrane region" description="Helical" evidence="10">
    <location>
        <begin position="120"/>
        <end position="140"/>
    </location>
</feature>
<feature type="transmembrane region" description="Helical" evidence="10">
    <location>
        <begin position="2288"/>
        <end position="2308"/>
    </location>
</feature>
<dbReference type="Proteomes" id="UP000035680">
    <property type="component" value="Unassembled WGS sequence"/>
</dbReference>
<feature type="transmembrane region" description="Helical" evidence="10">
    <location>
        <begin position="520"/>
        <end position="540"/>
    </location>
</feature>
<dbReference type="Pfam" id="PF15917">
    <property type="entry name" value="Piezo_TM25-28"/>
    <property type="match status" value="1"/>
</dbReference>
<evidence type="ECO:0000256" key="5">
    <source>
        <dbReference type="ARBA" id="ARBA00022692"/>
    </source>
</evidence>
<feature type="domain" description="Piezo TM25-28" evidence="13">
    <location>
        <begin position="1114"/>
        <end position="1404"/>
    </location>
</feature>
<evidence type="ECO:0000256" key="11">
    <source>
        <dbReference type="SAM" id="Coils"/>
    </source>
</evidence>
<dbReference type="GO" id="GO:0005261">
    <property type="term" value="F:monoatomic cation channel activity"/>
    <property type="evidence" value="ECO:0007669"/>
    <property type="project" value="TreeGrafter"/>
</dbReference>
<feature type="domain" description="Piezo non-specific cation channel cap" evidence="12">
    <location>
        <begin position="2056"/>
        <end position="2371"/>
    </location>
</feature>
<evidence type="ECO:0000256" key="8">
    <source>
        <dbReference type="ARBA" id="ARBA00023136"/>
    </source>
</evidence>
<organism evidence="17 18">
    <name type="scientific">Strongyloides venezuelensis</name>
    <name type="common">Threadworm</name>
    <dbReference type="NCBI Taxonomy" id="75913"/>
    <lineage>
        <taxon>Eukaryota</taxon>
        <taxon>Metazoa</taxon>
        <taxon>Ecdysozoa</taxon>
        <taxon>Nematoda</taxon>
        <taxon>Chromadorea</taxon>
        <taxon>Rhabditida</taxon>
        <taxon>Tylenchina</taxon>
        <taxon>Panagrolaimomorpha</taxon>
        <taxon>Strongyloidoidea</taxon>
        <taxon>Strongyloididae</taxon>
        <taxon>Strongyloides</taxon>
    </lineage>
</organism>
<dbReference type="GO" id="GO:0005886">
    <property type="term" value="C:plasma membrane"/>
    <property type="evidence" value="ECO:0007669"/>
    <property type="project" value="UniProtKB-SubCell"/>
</dbReference>
<feature type="transmembrane region" description="Helical" evidence="10">
    <location>
        <begin position="240"/>
        <end position="260"/>
    </location>
</feature>
<feature type="transmembrane region" description="Helical" evidence="10">
    <location>
        <begin position="838"/>
        <end position="859"/>
    </location>
</feature>
<feature type="transmembrane region" description="Helical" evidence="10">
    <location>
        <begin position="14"/>
        <end position="37"/>
    </location>
</feature>
<comment type="subcellular location">
    <subcellularLocation>
        <location evidence="1">Cell membrane</location>
        <topology evidence="1">Multi-pass membrane protein</topology>
    </subcellularLocation>
    <subcellularLocation>
        <location evidence="10">Membrane</location>
        <topology evidence="10">Multi-pass membrane protein</topology>
    </subcellularLocation>
</comment>
<evidence type="ECO:0000313" key="17">
    <source>
        <dbReference type="Proteomes" id="UP000035680"/>
    </source>
</evidence>
<feature type="transmembrane region" description="Helical" evidence="10">
    <location>
        <begin position="787"/>
        <end position="808"/>
    </location>
</feature>
<dbReference type="InterPro" id="IPR031805">
    <property type="entry name" value="Piezo_TM25-28"/>
</dbReference>
<feature type="domain" description="Piezo THU9 and anchor" evidence="16">
    <location>
        <begin position="1784"/>
        <end position="2019"/>
    </location>
</feature>
<feature type="transmembrane region" description="Helical" evidence="10">
    <location>
        <begin position="897"/>
        <end position="917"/>
    </location>
</feature>
<comment type="caution">
    <text evidence="10">Lacks conserved residue(s) required for the propagation of feature annotation.</text>
</comment>
<evidence type="ECO:0000259" key="16">
    <source>
        <dbReference type="Pfam" id="PF24874"/>
    </source>
</evidence>
<dbReference type="Pfam" id="PF12166">
    <property type="entry name" value="Piezo_cap"/>
    <property type="match status" value="1"/>
</dbReference>
<keyword evidence="9 10" id="KW-0407">Ion channel</keyword>
<keyword evidence="17" id="KW-1185">Reference proteome</keyword>
<evidence type="ECO:0000259" key="12">
    <source>
        <dbReference type="Pfam" id="PF12166"/>
    </source>
</evidence>
<protein>
    <recommendedName>
        <fullName evidence="10">Piezo-type mechanosensitive ion channel component</fullName>
    </recommendedName>
</protein>
<feature type="transmembrane region" description="Helical" evidence="10">
    <location>
        <begin position="1195"/>
        <end position="1218"/>
    </location>
</feature>
<evidence type="ECO:0000256" key="2">
    <source>
        <dbReference type="ARBA" id="ARBA00007821"/>
    </source>
</evidence>
<evidence type="ECO:0000256" key="7">
    <source>
        <dbReference type="ARBA" id="ARBA00023065"/>
    </source>
</evidence>
<evidence type="ECO:0000256" key="4">
    <source>
        <dbReference type="ARBA" id="ARBA00022475"/>
    </source>
</evidence>
<dbReference type="GO" id="GO:0050982">
    <property type="term" value="P:detection of mechanical stimulus"/>
    <property type="evidence" value="ECO:0007669"/>
    <property type="project" value="TreeGrafter"/>
</dbReference>
<feature type="transmembrane region" description="Helical" evidence="10">
    <location>
        <begin position="58"/>
        <end position="84"/>
    </location>
</feature>
<name>A0A0K0F2R5_STRVS</name>
<feature type="transmembrane region" description="Helical" evidence="10">
    <location>
        <begin position="211"/>
        <end position="228"/>
    </location>
</feature>
<keyword evidence="5 10" id="KW-0812">Transmembrane</keyword>
<feature type="transmembrane region" description="Helical" evidence="10">
    <location>
        <begin position="1785"/>
        <end position="1807"/>
    </location>
</feature>
<feature type="transmembrane region" description="Helical" evidence="10">
    <location>
        <begin position="473"/>
        <end position="500"/>
    </location>
</feature>
<feature type="transmembrane region" description="Helical" evidence="10">
    <location>
        <begin position="444"/>
        <end position="461"/>
    </location>
</feature>
<comment type="similarity">
    <text evidence="2 10">Belongs to the PIEZO (TC 1.A.75) family.</text>
</comment>
<feature type="transmembrane region" description="Helical" evidence="10">
    <location>
        <begin position="1008"/>
        <end position="1026"/>
    </location>
</feature>
<keyword evidence="7" id="KW-0406">Ion transport</keyword>
<sequence>MVSPFVKYLFLRGILPLSLCFAALIRPCFISLLYVFLALKSPFVKVSKCGRNPCETTFFISLSLLWTSIALILQFAWLFVLIFVTDAGVINCNESHWTYILAQFGLMPYFGKNNFELVRAFLPELVAFGASLATALILWIQMSNNEEEELGIMIEESSYQMAPVPVTLPVSDEDMNKKTLVGSLQTITDVFITLATGFVSCIHPSFMNLPYLFYFFLTITVWASYRRLGRYRINRIKRVLIFYTAFHFILLYLYQIQSVYDSFINTMKVERWSVIGFVPVLQQFCQNDYILLPSTHSTHHIEYFSILVFYFVFSLQYHWTKRGVDRFNKRNNHLDDDQNSSIHDEMYQSTSNAEDYDSARNPTLLNELRPSEDVQEVRSGAALPKMTSKVYVREKLSTIFPGSNESNNWLINNEDIVNVLTFCAEHFYVIPLLCLLTWALCYHSLIGLFLLAIVCIFWGISNTQKHFLKLVPYVTFYVCIVLISQYIFYMHLETLFGWIYDQTTISSLLVLGYDINLPSIQVFTSLLIKGALSLPLFVLLRQKGRYSEIDKINKNSNFENYQGQEEHNRRDLVRGANRTSLAATIVDELNTSTVARAVNGISDLVTRYWIVFVILTLLLTGVEKPENFIRQGFFVLFCLFIILIQLSLRTFRASLYAFWTLCIFYSSIVIILIYSYEFKIVQDFISNNLGISKEWCRVIGLFVVNKDLQKQSLFDNLFCPILFVLVAMLQLKLFHDPWTKMTRLKSTDSVISTDADTPGEAFPSSVVVGNQTVTQKIRRSFATFAEILWRLAEVHLTKLVLFILVCYAANEISAINFVIILGVTLALWIQFHGFCVSINLSIFLGLAETAIVIYNILFIDSGPIDNPFEAWDNKNCSFEIKKKKSFELWLGLKNEMYNNQLIGIIISLISIASIYVVRYRQQIRRSYTRSPPIRNNIVFQDFKPSDFDRSFSNLFKFIIDCTFYKFGLEISMIFITLSAWQRMDFVSLILLTCLFVFMILNRSQIKSLWPMFTTLTVLIFPLHYLMMLGLPQCLCYEYPWMNLLNHMGVKNSVTNIFRFFDLAYYDKDNVPVIVIFDFLLAFVVVKQLGVFRKEGQSHPAGNNESIYKNNQFVLHKNNPYRDFVFKQETHVDYLKCFIFQYFHWISLIMVFVAGLGGTSLFALGYVVFAFIMLWKGNKLYNMENYTKTLKLWRGLIFYNVAAIICKVSVQFIGCALISQQKQNLCLVRQLFSIICVYNNNDDTGDILATCPIQKSEAKIGFDAICFAFLILQRRILHSYFFQYCMIDFRSEIVLSNRGAILKNQLIEKQMKEQKNEEMRKLNEIKERTATIRKQYEERQAQEDASVFVPQDYGQERPFYHNGDDPFPEYERPRNFYRQSSYRSQLNYPAKRAGDYYMFNYDPMTEILETPKIDIPEVDPGCTDPGITPAQMVHVAVDKDMDIDKAMRAIDSAKDISDDYKRIAAAVQYDDEGEKKPGDNKKVEENFVENKSNQVITLCRFMLKLTESAIVFCAAVLNNFTREHRYVGYVLRKEKFKLRDNLSDYLYDTTKDLNETRDAFDSQQMHCVSNENDITTMEKEAHIHWSKRNPYIRFITALGNCISAHTDLLCYFMAIIAHANCGWITMPLPLMVFFWGSLASPRPSKKFWIAMILYTQFVIVAKCIVQFGDLQNEETRSFSYDASLTLGLFLKYCGLYKRSEYAVWDVILLICLFFHRYNLRRLGLWKAANSNETFKTLPDVTECVSESSSNEEEGEVTVQKKLEAQNCFMKFYRNLFNPKFRCINDLYTWMFACDFIAFFIVVFGYRYFGDGGSGNIISDISSNRVPLTFVLMMLSITVMIVVDRALYLRKAIYCKFVYQIISILFIHIWLFFVLPKITSISPSMNAAGKLLYIVKGVYFLISAWQIRNAYPKMCMGNYITHNYNLHNMVFFKVFQAVPFLYEIRTAIDWTWTDTSMPLFDYFNMENYYAIIFNLKCARTFESKYPAPRGVPKGTLIKYLMGLPMIFALILIVWCPLLAFALMNKIGLTLPPENVKMTIAIEGYPPLYTMESQGMDIQVFTNAQYDELTRKISSLPYITEDYKSLQKSALSYVEEFLPLDIYKIRFKPEAEDRWMISNGSLYALQKELAGNGTMNMKINIELTRKRSSTQEPIRHTTSYKIPLLADTEVRKNFTTSLNSTGQISTSVIIGPAVPEFFTVPNEGELSATSELQKLVLERGRLNNTFMNISLSRNGDYSIGTAWSIQLVVPPSLNNIISPFQPYILDGSVDRTYLEFVLFVNRVYPSYINKYVSGGIIAMYIAFVLMLHRIIRGAITNSPLDVSINEIPNADLLLRMCLDIYMVREAKDFILEQDIFAKLIFLFRSSETLIRWTRHKIKQD</sequence>
<feature type="transmembrane region" description="Helical" evidence="10">
    <location>
        <begin position="628"/>
        <end position="648"/>
    </location>
</feature>